<accession>A0A1G9J8H0</accession>
<evidence type="ECO:0000313" key="2">
    <source>
        <dbReference type="Proteomes" id="UP000199155"/>
    </source>
</evidence>
<dbReference type="STRING" id="417292.SAMN05421806_12845"/>
<name>A0A1G9J8H0_9ACTN</name>
<dbReference type="RefSeq" id="WP_245769731.1">
    <property type="nucleotide sequence ID" value="NZ_FNFF01000028.1"/>
</dbReference>
<dbReference type="AlphaFoldDB" id="A0A1G9J8H0"/>
<proteinExistence type="predicted"/>
<keyword evidence="2" id="KW-1185">Reference proteome</keyword>
<dbReference type="NCBIfam" id="NF038082">
    <property type="entry name" value="phiSA1p31"/>
    <property type="match status" value="1"/>
</dbReference>
<gene>
    <name evidence="1" type="ORF">SAMN05421806_12845</name>
</gene>
<evidence type="ECO:0000313" key="1">
    <source>
        <dbReference type="EMBL" id="SDL33768.1"/>
    </source>
</evidence>
<dbReference type="EMBL" id="FNFF01000028">
    <property type="protein sequence ID" value="SDL33768.1"/>
    <property type="molecule type" value="Genomic_DNA"/>
</dbReference>
<protein>
    <submittedName>
        <fullName evidence="1">Uncharacterized protein</fullName>
    </submittedName>
</protein>
<reference evidence="1 2" key="1">
    <citation type="submission" date="2016-10" db="EMBL/GenBank/DDBJ databases">
        <authorList>
            <person name="de Groot N.N."/>
        </authorList>
    </citation>
    <scope>NUCLEOTIDE SEQUENCE [LARGE SCALE GENOMIC DNA]</scope>
    <source>
        <strain evidence="1 2">CGMCC 4.5727</strain>
    </source>
</reference>
<organism evidence="1 2">
    <name type="scientific">Streptomyces indicus</name>
    <dbReference type="NCBI Taxonomy" id="417292"/>
    <lineage>
        <taxon>Bacteria</taxon>
        <taxon>Bacillati</taxon>
        <taxon>Actinomycetota</taxon>
        <taxon>Actinomycetes</taxon>
        <taxon>Kitasatosporales</taxon>
        <taxon>Streptomycetaceae</taxon>
        <taxon>Streptomyces</taxon>
    </lineage>
</organism>
<dbReference type="Proteomes" id="UP000199155">
    <property type="component" value="Unassembled WGS sequence"/>
</dbReference>
<sequence>MTHRIKLVDLDEHSLVVTIDADGVTEVHGAGMCKMRAAAILWDVGTQLAAEHPVGPCLPQPEPQHDRPGEPLIAHAGSLDRARGLWTDGTGHAWDLSLAWRDVTDQAWRWHGSLDRQGTPIMRSSDGSVSEPLDVVRAVYGPLAPVFGDEA</sequence>